<evidence type="ECO:0000256" key="1">
    <source>
        <dbReference type="SAM" id="MobiDB-lite"/>
    </source>
</evidence>
<reference evidence="3 4" key="1">
    <citation type="journal article" date="2010" name="Nature">
        <title>The Ectocarpus genome and the independent evolution of multicellularity in brown algae.</title>
        <authorList>
            <person name="Cock J.M."/>
            <person name="Sterck L."/>
            <person name="Rouze P."/>
            <person name="Scornet D."/>
            <person name="Allen A.E."/>
            <person name="Amoutzias G."/>
            <person name="Anthouard V."/>
            <person name="Artiguenave F."/>
            <person name="Aury J.M."/>
            <person name="Badger J.H."/>
            <person name="Beszteri B."/>
            <person name="Billiau K."/>
            <person name="Bonnet E."/>
            <person name="Bothwell J.H."/>
            <person name="Bowler C."/>
            <person name="Boyen C."/>
            <person name="Brownlee C."/>
            <person name="Carrano C.J."/>
            <person name="Charrier B."/>
            <person name="Cho G.Y."/>
            <person name="Coelho S.M."/>
            <person name="Collen J."/>
            <person name="Corre E."/>
            <person name="Da Silva C."/>
            <person name="Delage L."/>
            <person name="Delaroque N."/>
            <person name="Dittami S.M."/>
            <person name="Doulbeau S."/>
            <person name="Elias M."/>
            <person name="Farnham G."/>
            <person name="Gachon C.M."/>
            <person name="Gschloessl B."/>
            <person name="Heesch S."/>
            <person name="Jabbari K."/>
            <person name="Jubin C."/>
            <person name="Kawai H."/>
            <person name="Kimura K."/>
            <person name="Kloareg B."/>
            <person name="Kupper F.C."/>
            <person name="Lang D."/>
            <person name="Le Bail A."/>
            <person name="Leblanc C."/>
            <person name="Lerouge P."/>
            <person name="Lohr M."/>
            <person name="Lopez P.J."/>
            <person name="Martens C."/>
            <person name="Maumus F."/>
            <person name="Michel G."/>
            <person name="Miranda-Saavedra D."/>
            <person name="Morales J."/>
            <person name="Moreau H."/>
            <person name="Motomura T."/>
            <person name="Nagasato C."/>
            <person name="Napoli C.A."/>
            <person name="Nelson D.R."/>
            <person name="Nyvall-Collen P."/>
            <person name="Peters A.F."/>
            <person name="Pommier C."/>
            <person name="Potin P."/>
            <person name="Poulain J."/>
            <person name="Quesneville H."/>
            <person name="Read B."/>
            <person name="Rensing S.A."/>
            <person name="Ritter A."/>
            <person name="Rousvoal S."/>
            <person name="Samanta M."/>
            <person name="Samson G."/>
            <person name="Schroeder D.C."/>
            <person name="Segurens B."/>
            <person name="Strittmatter M."/>
            <person name="Tonon T."/>
            <person name="Tregear J.W."/>
            <person name="Valentin K."/>
            <person name="von Dassow P."/>
            <person name="Yamagishi T."/>
            <person name="Van de Peer Y."/>
            <person name="Wincker P."/>
        </authorList>
    </citation>
    <scope>NUCLEOTIDE SEQUENCE [LARGE SCALE GENOMIC DNA]</scope>
    <source>
        <strain evidence="4">Ec32 / CCAP1310/4</strain>
    </source>
</reference>
<evidence type="ECO:0000256" key="2">
    <source>
        <dbReference type="SAM" id="Phobius"/>
    </source>
</evidence>
<dbReference type="OrthoDB" id="10415098at2759"/>
<dbReference type="EMBL" id="FN649749">
    <property type="protein sequence ID" value="CBN78582.1"/>
    <property type="molecule type" value="Genomic_DNA"/>
</dbReference>
<evidence type="ECO:0000313" key="3">
    <source>
        <dbReference type="EMBL" id="CBN78582.1"/>
    </source>
</evidence>
<keyword evidence="2" id="KW-0472">Membrane</keyword>
<organism evidence="3 4">
    <name type="scientific">Ectocarpus siliculosus</name>
    <name type="common">Brown alga</name>
    <name type="synonym">Conferva siliculosa</name>
    <dbReference type="NCBI Taxonomy" id="2880"/>
    <lineage>
        <taxon>Eukaryota</taxon>
        <taxon>Sar</taxon>
        <taxon>Stramenopiles</taxon>
        <taxon>Ochrophyta</taxon>
        <taxon>PX clade</taxon>
        <taxon>Phaeophyceae</taxon>
        <taxon>Ectocarpales</taxon>
        <taxon>Ectocarpaceae</taxon>
        <taxon>Ectocarpus</taxon>
    </lineage>
</organism>
<feature type="compositionally biased region" description="Low complexity" evidence="1">
    <location>
        <begin position="219"/>
        <end position="229"/>
    </location>
</feature>
<dbReference type="AlphaFoldDB" id="D8LEL9"/>
<gene>
    <name evidence="3" type="ORF">Esi_0132_0046</name>
</gene>
<feature type="transmembrane region" description="Helical" evidence="2">
    <location>
        <begin position="479"/>
        <end position="503"/>
    </location>
</feature>
<feature type="transmembrane region" description="Helical" evidence="2">
    <location>
        <begin position="447"/>
        <end position="473"/>
    </location>
</feature>
<keyword evidence="4" id="KW-1185">Reference proteome</keyword>
<feature type="compositionally biased region" description="Basic and acidic residues" evidence="1">
    <location>
        <begin position="230"/>
        <end position="242"/>
    </location>
</feature>
<feature type="region of interest" description="Disordered" evidence="1">
    <location>
        <begin position="1"/>
        <end position="29"/>
    </location>
</feature>
<name>D8LEL9_ECTSI</name>
<keyword evidence="2" id="KW-0812">Transmembrane</keyword>
<protein>
    <submittedName>
        <fullName evidence="3">Uncharacterized protein</fullName>
    </submittedName>
</protein>
<dbReference type="InParanoid" id="D8LEL9"/>
<dbReference type="Proteomes" id="UP000002630">
    <property type="component" value="Linkage Group LG24"/>
</dbReference>
<evidence type="ECO:0000313" key="4">
    <source>
        <dbReference type="Proteomes" id="UP000002630"/>
    </source>
</evidence>
<accession>D8LEL9</accession>
<sequence>MNGSDGRTSRRAVPLTNDGAASPQHCRPRKVLSALAAPFPDAEQSRGASVQSRTPSAVVSTLSRATISMVLLAGQRHAALGDAVASAEAVDSSSKDADAVGVAPEKISEACVDPTPMLEALELAKATVQGELDDCEAKRLGLDRLMKGLEATVEKQSQVLHAAGGEKGIRELTEVASSAGDATALLQQARAEAAAAREDAAAARGEVEAAKQEAEAAKESGANAGSEAAAAREKAAQMAAEKEALQGKLDAADKELETLRNNLTRAEAKESKAREEHDIHAQEMRGKLERTASELELAKKPRVVSMTAICADVKELGNNLVEQSKDARDDIVKRASEKVEMARVVVQPHYDSAVEASKPVVKKAMEITEPHRKKAGEVLAVYRGKFDESVGAPAAEKWSSGKAKVSEAWQAAQTKSDESAAWIVSVLVSWGMPEQEAEKTCRYVNNLLLATVVVALVVYFGGSTVTYFIWPVLRTVLRLALWVLVLPLRILFLPVRLVLWVLLKCFRLVFGGGAGNAAPPAAAAKGATRESKKRR</sequence>
<feature type="compositionally biased region" description="Basic and acidic residues" evidence="1">
    <location>
        <begin position="204"/>
        <end position="218"/>
    </location>
</feature>
<proteinExistence type="predicted"/>
<dbReference type="EMBL" id="FN647950">
    <property type="protein sequence ID" value="CBN78582.1"/>
    <property type="molecule type" value="Genomic_DNA"/>
</dbReference>
<feature type="region of interest" description="Disordered" evidence="1">
    <location>
        <begin position="204"/>
        <end position="242"/>
    </location>
</feature>
<keyword evidence="2" id="KW-1133">Transmembrane helix</keyword>